<protein>
    <submittedName>
        <fullName evidence="1">Uncharacterized protein</fullName>
    </submittedName>
</protein>
<organism evidence="1 2">
    <name type="scientific">Saccharothrix mutabilis subsp. mutabilis</name>
    <dbReference type="NCBI Taxonomy" id="66855"/>
    <lineage>
        <taxon>Bacteria</taxon>
        <taxon>Bacillati</taxon>
        <taxon>Actinomycetota</taxon>
        <taxon>Actinomycetes</taxon>
        <taxon>Pseudonocardiales</taxon>
        <taxon>Pseudonocardiaceae</taxon>
        <taxon>Saccharothrix</taxon>
    </lineage>
</organism>
<gene>
    <name evidence="1" type="ORF">GCM10010492_53720</name>
</gene>
<dbReference type="EMBL" id="BAAABU010000015">
    <property type="protein sequence ID" value="GAA0247333.1"/>
    <property type="molecule type" value="Genomic_DNA"/>
</dbReference>
<evidence type="ECO:0000313" key="1">
    <source>
        <dbReference type="EMBL" id="GAA0247333.1"/>
    </source>
</evidence>
<dbReference type="InterPro" id="IPR008949">
    <property type="entry name" value="Isoprenoid_synthase_dom_sf"/>
</dbReference>
<name>A0ABN0UDV0_9PSEU</name>
<dbReference type="Gene3D" id="1.10.600.10">
    <property type="entry name" value="Farnesyl Diphosphate Synthase"/>
    <property type="match status" value="1"/>
</dbReference>
<accession>A0ABN0UDV0</accession>
<reference evidence="1 2" key="1">
    <citation type="journal article" date="2019" name="Int. J. Syst. Evol. Microbiol.">
        <title>The Global Catalogue of Microorganisms (GCM) 10K type strain sequencing project: providing services to taxonomists for standard genome sequencing and annotation.</title>
        <authorList>
            <consortium name="The Broad Institute Genomics Platform"/>
            <consortium name="The Broad Institute Genome Sequencing Center for Infectious Disease"/>
            <person name="Wu L."/>
            <person name="Ma J."/>
        </authorList>
    </citation>
    <scope>NUCLEOTIDE SEQUENCE [LARGE SCALE GENOMIC DNA]</scope>
    <source>
        <strain evidence="1 2">JCM 3380</strain>
    </source>
</reference>
<dbReference type="Proteomes" id="UP001500416">
    <property type="component" value="Unassembled WGS sequence"/>
</dbReference>
<keyword evidence="2" id="KW-1185">Reference proteome</keyword>
<sequence>MADASRHSFTRSAGYTIRGNIDWASRVTRYTRHHRDTAPGLAAEPIDTADTPVAVESIAWWWDV</sequence>
<proteinExistence type="predicted"/>
<comment type="caution">
    <text evidence="1">The sequence shown here is derived from an EMBL/GenBank/DDBJ whole genome shotgun (WGS) entry which is preliminary data.</text>
</comment>
<evidence type="ECO:0000313" key="2">
    <source>
        <dbReference type="Proteomes" id="UP001500416"/>
    </source>
</evidence>